<keyword evidence="2" id="KW-1185">Reference proteome</keyword>
<reference evidence="2" key="1">
    <citation type="journal article" date="2019" name="Int. J. Syst. Evol. Microbiol.">
        <title>The Global Catalogue of Microorganisms (GCM) 10K type strain sequencing project: providing services to taxonomists for standard genome sequencing and annotation.</title>
        <authorList>
            <consortium name="The Broad Institute Genomics Platform"/>
            <consortium name="The Broad Institute Genome Sequencing Center for Infectious Disease"/>
            <person name="Wu L."/>
            <person name="Ma J."/>
        </authorList>
    </citation>
    <scope>NUCLEOTIDE SEQUENCE [LARGE SCALE GENOMIC DNA]</scope>
    <source>
        <strain evidence="2">TBRC 1276</strain>
    </source>
</reference>
<evidence type="ECO:0000313" key="1">
    <source>
        <dbReference type="EMBL" id="MFC4008391.1"/>
    </source>
</evidence>
<dbReference type="EMBL" id="JBHSBI010000006">
    <property type="protein sequence ID" value="MFC4008391.1"/>
    <property type="molecule type" value="Genomic_DNA"/>
</dbReference>
<gene>
    <name evidence="1" type="ORF">ACFOY2_14260</name>
</gene>
<comment type="caution">
    <text evidence="1">The sequence shown here is derived from an EMBL/GenBank/DDBJ whole genome shotgun (WGS) entry which is preliminary data.</text>
</comment>
<dbReference type="Proteomes" id="UP001595851">
    <property type="component" value="Unassembled WGS sequence"/>
</dbReference>
<organism evidence="1 2">
    <name type="scientific">Nonomuraea purpurea</name>
    <dbReference type="NCBI Taxonomy" id="1849276"/>
    <lineage>
        <taxon>Bacteria</taxon>
        <taxon>Bacillati</taxon>
        <taxon>Actinomycetota</taxon>
        <taxon>Actinomycetes</taxon>
        <taxon>Streptosporangiales</taxon>
        <taxon>Streptosporangiaceae</taxon>
        <taxon>Nonomuraea</taxon>
    </lineage>
</organism>
<accession>A0ABV8G338</accession>
<name>A0ABV8G338_9ACTN</name>
<dbReference type="RefSeq" id="WP_379528457.1">
    <property type="nucleotide sequence ID" value="NZ_JBHSBI010000006.1"/>
</dbReference>
<protein>
    <submittedName>
        <fullName evidence="1">Uncharacterized protein</fullName>
    </submittedName>
</protein>
<evidence type="ECO:0000313" key="2">
    <source>
        <dbReference type="Proteomes" id="UP001595851"/>
    </source>
</evidence>
<proteinExistence type="predicted"/>
<sequence length="357" mass="39080">MMADFEEFETMIGRVSSAWSPAELADDLLRWATGVLDIWIRPWREAFDFLRKLPADDRQRLTKALADRYHSAAGDSPDRLNALTLLSVASHGLPDDGLSSERLSRLDALSGQYSFVYGMRFVSFAEAELAAGRQLPPAVAAAFRRTALDSFGDTDVRAVAKQLTEPVLNVGEEWAERALVELPGLAASWRPLLTHATTATAAQPSARWEKAGRRLLDETGADAVRVTVLPWLTLVGRPRTLLLEIDGSGPDYNYAYDPFNANALRGIAWLLSFLPPHPDISTALGALVETSLRNVPTLGPRNPKVANAGVLALSRIDHHTAVDELTRLAAHVTHRGILKLINTALETRTKAVTRGRV</sequence>